<reference evidence="3 4" key="1">
    <citation type="submission" date="2013-02" db="EMBL/GenBank/DDBJ databases">
        <title>The Genome Annotation of Plasmodium falciparum CAMP/Malaysia.</title>
        <authorList>
            <consortium name="The Broad Institute Genome Sequencing Platform"/>
            <consortium name="The Broad Institute Genome Sequencing Center for Infectious Disease"/>
            <person name="Neafsey D."/>
            <person name="Hoffman S."/>
            <person name="Volkman S."/>
            <person name="Rosenthal P."/>
            <person name="Walker B."/>
            <person name="Young S.K."/>
            <person name="Zeng Q."/>
            <person name="Gargeya S."/>
            <person name="Fitzgerald M."/>
            <person name="Haas B."/>
            <person name="Abouelleil A."/>
            <person name="Allen A.W."/>
            <person name="Alvarado L."/>
            <person name="Arachchi H.M."/>
            <person name="Berlin A.M."/>
            <person name="Chapman S.B."/>
            <person name="Gainer-Dewar J."/>
            <person name="Goldberg J."/>
            <person name="Griggs A."/>
            <person name="Gujja S."/>
            <person name="Hansen M."/>
            <person name="Howarth C."/>
            <person name="Imamovic A."/>
            <person name="Ireland A."/>
            <person name="Larimer J."/>
            <person name="McCowan C."/>
            <person name="Murphy C."/>
            <person name="Pearson M."/>
            <person name="Poon T.W."/>
            <person name="Priest M."/>
            <person name="Roberts A."/>
            <person name="Saif S."/>
            <person name="Shea T."/>
            <person name="Sisk P."/>
            <person name="Sykes S."/>
            <person name="Wortman J."/>
            <person name="Nusbaum C."/>
            <person name="Birren B."/>
        </authorList>
    </citation>
    <scope>NUCLEOTIDE SEQUENCE [LARGE SCALE GENOMIC DNA]</scope>
    <source>
        <strain evidence="3 4">CAMP/Malaysia</strain>
    </source>
</reference>
<evidence type="ECO:0000256" key="1">
    <source>
        <dbReference type="SAM" id="Coils"/>
    </source>
</evidence>
<feature type="coiled-coil region" evidence="1">
    <location>
        <begin position="702"/>
        <end position="733"/>
    </location>
</feature>
<feature type="coiled-coil region" evidence="1">
    <location>
        <begin position="359"/>
        <end position="400"/>
    </location>
</feature>
<feature type="coiled-coil region" evidence="1">
    <location>
        <begin position="634"/>
        <end position="661"/>
    </location>
</feature>
<dbReference type="GO" id="GO:0016540">
    <property type="term" value="P:protein autoprocessing"/>
    <property type="evidence" value="ECO:0007669"/>
    <property type="project" value="TreeGrafter"/>
</dbReference>
<keyword evidence="1" id="KW-0175">Coiled coil</keyword>
<dbReference type="GO" id="GO:0043565">
    <property type="term" value="F:sequence-specific DNA binding"/>
    <property type="evidence" value="ECO:0007669"/>
    <property type="project" value="TreeGrafter"/>
</dbReference>
<dbReference type="OMA" id="FYRANVR"/>
<dbReference type="InterPro" id="IPR051577">
    <property type="entry name" value="MRF-like"/>
</dbReference>
<name>A0A024XEH7_PLAFC</name>
<feature type="compositionally biased region" description="Low complexity" evidence="2">
    <location>
        <begin position="471"/>
        <end position="508"/>
    </location>
</feature>
<dbReference type="Proteomes" id="UP000030694">
    <property type="component" value="Unassembled WGS sequence"/>
</dbReference>
<dbReference type="GO" id="GO:0045893">
    <property type="term" value="P:positive regulation of DNA-templated transcription"/>
    <property type="evidence" value="ECO:0007669"/>
    <property type="project" value="TreeGrafter"/>
</dbReference>
<gene>
    <name evidence="3" type="ORF">PFMC_00554</name>
</gene>
<feature type="compositionally biased region" description="Low complexity" evidence="2">
    <location>
        <begin position="515"/>
        <end position="528"/>
    </location>
</feature>
<evidence type="ECO:0000313" key="3">
    <source>
        <dbReference type="EMBL" id="ETW63495.1"/>
    </source>
</evidence>
<dbReference type="GO" id="GO:0005789">
    <property type="term" value="C:endoplasmic reticulum membrane"/>
    <property type="evidence" value="ECO:0007669"/>
    <property type="project" value="TreeGrafter"/>
</dbReference>
<feature type="coiled-coil region" evidence="1">
    <location>
        <begin position="169"/>
        <end position="210"/>
    </location>
</feature>
<evidence type="ECO:0000313" key="4">
    <source>
        <dbReference type="Proteomes" id="UP000030694"/>
    </source>
</evidence>
<reference evidence="3 4" key="2">
    <citation type="submission" date="2013-02" db="EMBL/GenBank/DDBJ databases">
        <title>The Genome Sequence of Plasmodium falciparum CAMP/Malaysia.</title>
        <authorList>
            <consortium name="The Broad Institute Genome Sequencing Platform"/>
            <consortium name="The Broad Institute Genome Sequencing Center for Infectious Disease"/>
            <person name="Neafsey D."/>
            <person name="Cheeseman I."/>
            <person name="Volkman S."/>
            <person name="Adams J."/>
            <person name="Walker B."/>
            <person name="Young S.K."/>
            <person name="Zeng Q."/>
            <person name="Gargeya S."/>
            <person name="Fitzgerald M."/>
            <person name="Haas B."/>
            <person name="Abouelleil A."/>
            <person name="Alvarado L."/>
            <person name="Arachchi H.M."/>
            <person name="Berlin A.M."/>
            <person name="Chapman S.B."/>
            <person name="Dewar J."/>
            <person name="Goldberg J."/>
            <person name="Griggs A."/>
            <person name="Gujja S."/>
            <person name="Hansen M."/>
            <person name="Howarth C."/>
            <person name="Imamovic A."/>
            <person name="Larimer J."/>
            <person name="McCowan C."/>
            <person name="Murphy C."/>
            <person name="Neiman D."/>
            <person name="Pearson M."/>
            <person name="Priest M."/>
            <person name="Roberts A."/>
            <person name="Saif S."/>
            <person name="Shea T."/>
            <person name="Sisk P."/>
            <person name="Sykes S."/>
            <person name="Wortman J."/>
            <person name="Nusbaum C."/>
            <person name="Birren B."/>
        </authorList>
    </citation>
    <scope>NUCLEOTIDE SEQUENCE [LARGE SCALE GENOMIC DNA]</scope>
    <source>
        <strain evidence="3 4">CAMP/Malaysia</strain>
    </source>
</reference>
<dbReference type="PANTHER" id="PTHR13029">
    <property type="match status" value="1"/>
</dbReference>
<dbReference type="GO" id="GO:0003700">
    <property type="term" value="F:DNA-binding transcription factor activity"/>
    <property type="evidence" value="ECO:0007669"/>
    <property type="project" value="TreeGrafter"/>
</dbReference>
<dbReference type="AlphaFoldDB" id="A0A024XEH7"/>
<dbReference type="GO" id="GO:0005634">
    <property type="term" value="C:nucleus"/>
    <property type="evidence" value="ECO:0007669"/>
    <property type="project" value="TreeGrafter"/>
</dbReference>
<sequence>MNNDFMKNEKDDYDKVNEEEYSLENFRGIDMNNNVDISNMNNNLNDVGELLNIDNNDKYDEDQLSLIKESLEYGELLLSNVKEEDENNRREHFKKNDYMKDTEDVHYKESKIGQDKRFMHSLCVKELKSTEEGELFDDEKYKDKDTLINMLRKKLEIKIKDYNLIMDTLILTKEECSKKEEQLKDYKMKYNKMEKECYSLKNEIERKNNEKHLNIGSFSFYKNEYDDMKYKLLKCEEKNKILLNKNQELHQTIIQMKNDSYNQNIKFKKDIDVLTEDKKNILIQNKNFTKQNKILIDKYLRQEKIIYKLKKHNEEQEIIIKECHKKIEFVNKNSVNHLNKVRDVLNKSLIKSEEHVKLYTNLKKENDSLKIEYNKSKTNIQQLNEQLVNYKNFIKEMEKKYKQLVVKNNSLFSITHDFINLKNSNIIIIRRTSDMKQIFKMYNLDIEHFNEQDHLSVIYIYEILYNTNDNNNNDNDNNNDNNNNNNNNNNDNNNNNNDNNNNNNNYNNIMMMIENMNSGNHPNSNNLHNYRHNTNDENNLSSLKTSFRYKINNKSGKSRSIKSRSHFSGDNEYIQDQLSNREMKDHYNYIERYNHSSNRNDIHNLYYMEENVSHNNNKSDYDEDGDAENNNYYIKIKKNKYKKLNDLLNKAQMKIITLTRANEMFEKYCSNIKNTLIRDDMKKFRKPDISDVHILHNEKIYLEKLLNEKLNYIKDIEKKLDELHGVINKNKEDIYILQVEKQTLIKVISSVYDYTKMESENHIFKMNTTWNKMMSLEKFIQFTIKEHIVYIMKDEKKKTSNIIKESISLKKKHTKKSIINNNNDNNNEDDDDNDMLSVMYSNDDVIKNKRKENNKEILEEHVSFSSFSNNEYIAHSFNSILLQLSNYIFNIECKQMEYFKNSNLLSYVDDYTITIELFYRANVRNSVSFDFTKAA</sequence>
<evidence type="ECO:0000256" key="2">
    <source>
        <dbReference type="SAM" id="MobiDB-lite"/>
    </source>
</evidence>
<dbReference type="EMBL" id="KI927470">
    <property type="protein sequence ID" value="ETW63495.1"/>
    <property type="molecule type" value="Genomic_DNA"/>
</dbReference>
<feature type="region of interest" description="Disordered" evidence="2">
    <location>
        <begin position="471"/>
        <end position="539"/>
    </location>
</feature>
<protein>
    <submittedName>
        <fullName evidence="3">Uncharacterized protein</fullName>
    </submittedName>
</protein>
<proteinExistence type="predicted"/>
<organism evidence="3 4">
    <name type="scientific">Plasmodium falciparum (isolate Camp / Malaysia)</name>
    <dbReference type="NCBI Taxonomy" id="5835"/>
    <lineage>
        <taxon>Eukaryota</taxon>
        <taxon>Sar</taxon>
        <taxon>Alveolata</taxon>
        <taxon>Apicomplexa</taxon>
        <taxon>Aconoidasida</taxon>
        <taxon>Haemosporida</taxon>
        <taxon>Plasmodiidae</taxon>
        <taxon>Plasmodium</taxon>
        <taxon>Plasmodium (Laverania)</taxon>
    </lineage>
</organism>
<accession>A0A024XEH7</accession>
<dbReference type="PANTHER" id="PTHR13029:SF18">
    <property type="entry name" value="MYELIN REGULATORY FACTOR HOMOLOG 1"/>
    <property type="match status" value="1"/>
</dbReference>